<name>A0AC35FDP5_9BILA</name>
<evidence type="ECO:0000313" key="1">
    <source>
        <dbReference type="Proteomes" id="UP000887580"/>
    </source>
</evidence>
<accession>A0AC35FDP5</accession>
<dbReference type="WBParaSite" id="PS1159_v2.g16442.t1">
    <property type="protein sequence ID" value="PS1159_v2.g16442.t1"/>
    <property type="gene ID" value="PS1159_v2.g16442"/>
</dbReference>
<dbReference type="Proteomes" id="UP000887580">
    <property type="component" value="Unplaced"/>
</dbReference>
<evidence type="ECO:0000313" key="2">
    <source>
        <dbReference type="WBParaSite" id="PS1159_v2.g16442.t1"/>
    </source>
</evidence>
<proteinExistence type="predicted"/>
<reference evidence="2" key="1">
    <citation type="submission" date="2022-11" db="UniProtKB">
        <authorList>
            <consortium name="WormBaseParasite"/>
        </authorList>
    </citation>
    <scope>IDENTIFICATION</scope>
</reference>
<organism evidence="1 2">
    <name type="scientific">Panagrolaimus sp. PS1159</name>
    <dbReference type="NCBI Taxonomy" id="55785"/>
    <lineage>
        <taxon>Eukaryota</taxon>
        <taxon>Metazoa</taxon>
        <taxon>Ecdysozoa</taxon>
        <taxon>Nematoda</taxon>
        <taxon>Chromadorea</taxon>
        <taxon>Rhabditida</taxon>
        <taxon>Tylenchina</taxon>
        <taxon>Panagrolaimomorpha</taxon>
        <taxon>Panagrolaimoidea</taxon>
        <taxon>Panagrolaimidae</taxon>
        <taxon>Panagrolaimus</taxon>
    </lineage>
</organism>
<sequence>MDTLLFQSAGDDAMQIAFARSKTWSRYCQLIISFYNQRLRLENEHAQKLQKLTEQTRNALSTELKNNNNLPLFSLFTEILDATDDFSIQSETTAKSLNERVVKHLQQKHDDHENCRRQLKSDYAKHEKAFTMCNSDLKKAQRNMENSQSSYFKARDTTSRTQHAVQTAGVLGPDHNRKMKDIEKKKIHEENALQKKNDAECQVRHLLRCWLRSE</sequence>
<protein>
    <submittedName>
        <fullName evidence="2">F-BAR domain-containing protein</fullName>
    </submittedName>
</protein>